<dbReference type="EMBL" id="BSXT01002083">
    <property type="protein sequence ID" value="GMF47110.1"/>
    <property type="molecule type" value="Genomic_DNA"/>
</dbReference>
<organism evidence="4 5">
    <name type="scientific">Phytophthora fragariaefolia</name>
    <dbReference type="NCBI Taxonomy" id="1490495"/>
    <lineage>
        <taxon>Eukaryota</taxon>
        <taxon>Sar</taxon>
        <taxon>Stramenopiles</taxon>
        <taxon>Oomycota</taxon>
        <taxon>Peronosporomycetes</taxon>
        <taxon>Peronosporales</taxon>
        <taxon>Peronosporaceae</taxon>
        <taxon>Phytophthora</taxon>
    </lineage>
</organism>
<sequence length="99" mass="10933">MYHKDGRTLGFKYIVEGTNLFFTQDAHTRLENAGVTLFKDASANKGSVISSSLKVLAALSMTDEEFAGRMQVDEATGKRSAFYANYVSEAKPFTAQARR</sequence>
<dbReference type="PANTHER" id="PTHR11606">
    <property type="entry name" value="GLUTAMATE DEHYDROGENASE"/>
    <property type="match status" value="1"/>
</dbReference>
<dbReference type="Pfam" id="PF00208">
    <property type="entry name" value="ELFV_dehydrog"/>
    <property type="match status" value="1"/>
</dbReference>
<evidence type="ECO:0000313" key="4">
    <source>
        <dbReference type="EMBL" id="GMF47110.1"/>
    </source>
</evidence>
<dbReference type="InterPro" id="IPR006096">
    <property type="entry name" value="Glu/Leu/Phe/Val/Trp_DH_C"/>
</dbReference>
<dbReference type="Gene3D" id="3.40.50.720">
    <property type="entry name" value="NAD(P)-binding Rossmann-like Domain"/>
    <property type="match status" value="1"/>
</dbReference>
<comment type="caution">
    <text evidence="4">The sequence shown here is derived from an EMBL/GenBank/DDBJ whole genome shotgun (WGS) entry which is preliminary data.</text>
</comment>
<dbReference type="InterPro" id="IPR036291">
    <property type="entry name" value="NAD(P)-bd_dom_sf"/>
</dbReference>
<dbReference type="GO" id="GO:0004352">
    <property type="term" value="F:glutamate dehydrogenase (NAD+) activity"/>
    <property type="evidence" value="ECO:0007669"/>
    <property type="project" value="TreeGrafter"/>
</dbReference>
<accession>A0A9W7CXT6</accession>
<feature type="domain" description="Glutamate/phenylalanine/leucine/valine/L-tryptophan dehydrogenase C-terminal" evidence="3">
    <location>
        <begin position="10"/>
        <end position="93"/>
    </location>
</feature>
<keyword evidence="1" id="KW-0560">Oxidoreductase</keyword>
<evidence type="ECO:0000259" key="3">
    <source>
        <dbReference type="Pfam" id="PF00208"/>
    </source>
</evidence>
<dbReference type="SUPFAM" id="SSF51735">
    <property type="entry name" value="NAD(P)-binding Rossmann-fold domains"/>
    <property type="match status" value="1"/>
</dbReference>
<evidence type="ECO:0000256" key="2">
    <source>
        <dbReference type="ARBA" id="ARBA00023027"/>
    </source>
</evidence>
<evidence type="ECO:0000313" key="5">
    <source>
        <dbReference type="Proteomes" id="UP001165121"/>
    </source>
</evidence>
<reference evidence="4" key="1">
    <citation type="submission" date="2023-04" db="EMBL/GenBank/DDBJ databases">
        <title>Phytophthora fragariaefolia NBRC 109709.</title>
        <authorList>
            <person name="Ichikawa N."/>
            <person name="Sato H."/>
            <person name="Tonouchi N."/>
        </authorList>
    </citation>
    <scope>NUCLEOTIDE SEQUENCE</scope>
    <source>
        <strain evidence="4">NBRC 109709</strain>
    </source>
</reference>
<protein>
    <submittedName>
        <fullName evidence="4">Unnamed protein product</fullName>
    </submittedName>
</protein>
<gene>
    <name evidence="4" type="ORF">Pfra01_001763800</name>
</gene>
<dbReference type="GO" id="GO:0005739">
    <property type="term" value="C:mitochondrion"/>
    <property type="evidence" value="ECO:0007669"/>
    <property type="project" value="TreeGrafter"/>
</dbReference>
<keyword evidence="2" id="KW-0520">NAD</keyword>
<dbReference type="GO" id="GO:0006538">
    <property type="term" value="P:L-glutamate catabolic process"/>
    <property type="evidence" value="ECO:0007669"/>
    <property type="project" value="TreeGrafter"/>
</dbReference>
<proteinExistence type="predicted"/>
<dbReference type="AlphaFoldDB" id="A0A9W7CXT6"/>
<dbReference type="OrthoDB" id="184415at2759"/>
<evidence type="ECO:0000256" key="1">
    <source>
        <dbReference type="ARBA" id="ARBA00023002"/>
    </source>
</evidence>
<name>A0A9W7CXT6_9STRA</name>
<dbReference type="Proteomes" id="UP001165121">
    <property type="component" value="Unassembled WGS sequence"/>
</dbReference>
<dbReference type="PANTHER" id="PTHR11606:SF24">
    <property type="entry name" value="NAD-SPECIFIC GLUTAMATE DEHYDROGENASE"/>
    <property type="match status" value="1"/>
</dbReference>
<keyword evidence="5" id="KW-1185">Reference proteome</keyword>